<evidence type="ECO:0008006" key="3">
    <source>
        <dbReference type="Google" id="ProtNLM"/>
    </source>
</evidence>
<evidence type="ECO:0000313" key="2">
    <source>
        <dbReference type="Proteomes" id="UP000647587"/>
    </source>
</evidence>
<evidence type="ECO:0000313" key="1">
    <source>
        <dbReference type="EMBL" id="GGK41827.1"/>
    </source>
</evidence>
<reference evidence="2" key="1">
    <citation type="journal article" date="2019" name="Int. J. Syst. Evol. Microbiol.">
        <title>The Global Catalogue of Microorganisms (GCM) 10K type strain sequencing project: providing services to taxonomists for standard genome sequencing and annotation.</title>
        <authorList>
            <consortium name="The Broad Institute Genomics Platform"/>
            <consortium name="The Broad Institute Genome Sequencing Center for Infectious Disease"/>
            <person name="Wu L."/>
            <person name="Ma J."/>
        </authorList>
    </citation>
    <scope>NUCLEOTIDE SEQUENCE [LARGE SCALE GENOMIC DNA]</scope>
    <source>
        <strain evidence="2">JCM 30331</strain>
    </source>
</reference>
<keyword evidence="2" id="KW-1185">Reference proteome</keyword>
<dbReference type="EMBL" id="BMPP01000029">
    <property type="protein sequence ID" value="GGK41827.1"/>
    <property type="molecule type" value="Genomic_DNA"/>
</dbReference>
<gene>
    <name evidence="1" type="ORF">GCM10008955_39540</name>
</gene>
<sequence length="490" mass="54099">MKGKTSGSTSRVPAAVRTPPLPERLDRIDELNIGRLALISVQERIPDDYTSWEVAFEVDGQPALLSCIAPSEFGGVPHGLDGDIMNGLLTIFVEQGAPESGEIIATPHQILQCAGLDTGGRYYQILRASLHRLNSAKFLTQNAWRAHTQRRWTTQTFSLIEGLSYDSADQSLGKGSVIHIRLPKALVQSVRAQYIKPLDPVLLNQLVRPLARSVYRLLDAKRYDPADPQMITMELRMTLTAWGQECKLKDLVPSRIKRTLEKAHDDLQACGYLTAVVYEGTGSQQEIVYRFGDGPTFGLDLVARIMRHGVGEAVANGIVQSVPREELLHRLAKAEFLLQRDRSRIKNTSGYVVTVLKDDGSRFPDPEGFVSPTAVMPATIRAAAVPQVEDDVETVRRAREEALRSLPRSEQADAIVARLRLLGGVHVMKLGTARLSAVHQAILEGVLDAIVVEREMMAAVFEGRTEPFLKVLIKEAAERRRQGQEALLGG</sequence>
<accession>A0ABQ2F4T2</accession>
<comment type="caution">
    <text evidence="1">The sequence shown here is derived from an EMBL/GenBank/DDBJ whole genome shotgun (WGS) entry which is preliminary data.</text>
</comment>
<proteinExistence type="predicted"/>
<protein>
    <recommendedName>
        <fullName evidence="3">Plasmid replication initiator protein</fullName>
    </recommendedName>
</protein>
<dbReference type="InterPro" id="IPR018777">
    <property type="entry name" value="Replication_initiator_prot_A"/>
</dbReference>
<dbReference type="Pfam" id="PF10134">
    <property type="entry name" value="RPA"/>
    <property type="match status" value="1"/>
</dbReference>
<dbReference type="Proteomes" id="UP000647587">
    <property type="component" value="Unassembled WGS sequence"/>
</dbReference>
<organism evidence="1 2">
    <name type="scientific">Deinococcus malanensis</name>
    <dbReference type="NCBI Taxonomy" id="1706855"/>
    <lineage>
        <taxon>Bacteria</taxon>
        <taxon>Thermotogati</taxon>
        <taxon>Deinococcota</taxon>
        <taxon>Deinococci</taxon>
        <taxon>Deinococcales</taxon>
        <taxon>Deinococcaceae</taxon>
        <taxon>Deinococcus</taxon>
    </lineage>
</organism>
<name>A0ABQ2F4T2_9DEIO</name>
<dbReference type="RefSeq" id="WP_189011880.1">
    <property type="nucleotide sequence ID" value="NZ_BMPP01000029.1"/>
</dbReference>